<name>A0A7S1XNB6_9STRA</name>
<dbReference type="InterPro" id="IPR019494">
    <property type="entry name" value="FIST_C"/>
</dbReference>
<dbReference type="SUPFAM" id="SSF81383">
    <property type="entry name" value="F-box domain"/>
    <property type="match status" value="1"/>
</dbReference>
<evidence type="ECO:0008006" key="4">
    <source>
        <dbReference type="Google" id="ProtNLM"/>
    </source>
</evidence>
<dbReference type="PANTHER" id="PTHR14939:SF5">
    <property type="entry name" value="F-BOX ONLY PROTEIN 22"/>
    <property type="match status" value="1"/>
</dbReference>
<reference evidence="3" key="1">
    <citation type="submission" date="2021-01" db="EMBL/GenBank/DDBJ databases">
        <authorList>
            <person name="Corre E."/>
            <person name="Pelletier E."/>
            <person name="Niang G."/>
            <person name="Scheremetjew M."/>
            <person name="Finn R."/>
            <person name="Kale V."/>
            <person name="Holt S."/>
            <person name="Cochrane G."/>
            <person name="Meng A."/>
            <person name="Brown T."/>
            <person name="Cohen L."/>
        </authorList>
    </citation>
    <scope>NUCLEOTIDE SEQUENCE</scope>
    <source>
        <strain evidence="3">CCMP2877</strain>
    </source>
</reference>
<dbReference type="AlphaFoldDB" id="A0A7S1XNB6"/>
<protein>
    <recommendedName>
        <fullName evidence="4">FIST C-domain domain-containing protein</fullName>
    </recommendedName>
</protein>
<sequence>MAAMELETAAEASLKPPPVLTDYFAPHVLLEVLNFLDLKSLATGAQTCRMMYLVADVLLDRPTWKVYQGPQLQSVVPGKPSAANLPHSWVQFARDQLIKENVMGRPNVGFLTMKSFFPANFDIGGLFPADTSIIGAMSKRIVGVDSRNRVLENDNGAFHFSSLALATLPGVETFTFEATAENLQSPASVDAIFDQLADRGVAWKVFVLHITADCENAELFLKALNERFPGSQLVGGLVEPHPRALMSLHNGVTHVFGEGLVGMAMAGDLVFNSQVSHANHPLSDPFVITSCKGDQIYKVRPYKEGEETKTGCDNDSSNDGMSVLDPIFRVIQATGGNVPFFVGLGDDAESGYELHQLTSIARNRNGMETGIQLGYDLDLQAGQHIRIFGLESKSALNDVEARLQAAQETCAELAKMPLGGLLFTCGGRGLQFYGRSEVESSIFQRKLPGTPLSGIFALGEVGPAALAGSKPGSLKRADPKLQGFTAVFGVWFVPRFNRPNMDRFKKQQEDETGKVLLERREKAALVRVCRSS</sequence>
<dbReference type="InterPro" id="IPR036047">
    <property type="entry name" value="F-box-like_dom_sf"/>
</dbReference>
<evidence type="ECO:0000259" key="1">
    <source>
        <dbReference type="Pfam" id="PF08495"/>
    </source>
</evidence>
<dbReference type="PANTHER" id="PTHR14939">
    <property type="entry name" value="F-BOX ONLY PROTEIN 22"/>
    <property type="match status" value="1"/>
</dbReference>
<dbReference type="Pfam" id="PF08495">
    <property type="entry name" value="FIST"/>
    <property type="match status" value="1"/>
</dbReference>
<accession>A0A7S1XNB6</accession>
<proteinExistence type="predicted"/>
<dbReference type="Pfam" id="PF10442">
    <property type="entry name" value="FIST_C"/>
    <property type="match status" value="1"/>
</dbReference>
<feature type="domain" description="FIST" evidence="1">
    <location>
        <begin position="125"/>
        <end position="298"/>
    </location>
</feature>
<organism evidence="3">
    <name type="scientific">Phaeomonas parva</name>
    <dbReference type="NCBI Taxonomy" id="124430"/>
    <lineage>
        <taxon>Eukaryota</taxon>
        <taxon>Sar</taxon>
        <taxon>Stramenopiles</taxon>
        <taxon>Ochrophyta</taxon>
        <taxon>Pinguiophyceae</taxon>
        <taxon>Pinguiochrysidales</taxon>
        <taxon>Pinguiochrysidaceae</taxon>
        <taxon>Phaeomonas</taxon>
    </lineage>
</organism>
<dbReference type="InterPro" id="IPR013702">
    <property type="entry name" value="FIST_domain_N"/>
</dbReference>
<dbReference type="CDD" id="cd09917">
    <property type="entry name" value="F-box_SF"/>
    <property type="match status" value="1"/>
</dbReference>
<evidence type="ECO:0000313" key="3">
    <source>
        <dbReference type="EMBL" id="CAD9247761.1"/>
    </source>
</evidence>
<gene>
    <name evidence="3" type="ORF">PPAR1163_LOCUS6119</name>
</gene>
<evidence type="ECO:0000259" key="2">
    <source>
        <dbReference type="Pfam" id="PF10442"/>
    </source>
</evidence>
<dbReference type="EMBL" id="HBGJ01009798">
    <property type="protein sequence ID" value="CAD9247761.1"/>
    <property type="molecule type" value="Transcribed_RNA"/>
</dbReference>
<feature type="domain" description="FIST C-domain" evidence="2">
    <location>
        <begin position="378"/>
        <end position="463"/>
    </location>
</feature>